<dbReference type="PANTHER" id="PTHR42850:SF4">
    <property type="entry name" value="ZINC-DEPENDENT ENDOPOLYPHOSPHATASE"/>
    <property type="match status" value="1"/>
</dbReference>
<evidence type="ECO:0000313" key="2">
    <source>
        <dbReference type="EMBL" id="WKN36601.1"/>
    </source>
</evidence>
<dbReference type="Pfam" id="PF00149">
    <property type="entry name" value="Metallophos"/>
    <property type="match status" value="1"/>
</dbReference>
<dbReference type="InterPro" id="IPR004843">
    <property type="entry name" value="Calcineurin-like_PHP"/>
</dbReference>
<dbReference type="InterPro" id="IPR050126">
    <property type="entry name" value="Ap4A_hydrolase"/>
</dbReference>
<reference evidence="2" key="1">
    <citation type="journal article" date="2023" name="Comput. Struct. Biotechnol. J.">
        <title>Discovery of a novel marine Bacteroidetes with a rich repertoire of carbohydrate-active enzymes.</title>
        <authorList>
            <person name="Chen B."/>
            <person name="Liu G."/>
            <person name="Chen Q."/>
            <person name="Wang H."/>
            <person name="Liu L."/>
            <person name="Tang K."/>
        </authorList>
    </citation>
    <scope>NUCLEOTIDE SEQUENCE</scope>
    <source>
        <strain evidence="2">TK19036</strain>
    </source>
</reference>
<organism evidence="2">
    <name type="scientific">Roseihalotalea indica</name>
    <dbReference type="NCBI Taxonomy" id="2867963"/>
    <lineage>
        <taxon>Bacteria</taxon>
        <taxon>Pseudomonadati</taxon>
        <taxon>Bacteroidota</taxon>
        <taxon>Cytophagia</taxon>
        <taxon>Cytophagales</taxon>
        <taxon>Catalimonadaceae</taxon>
        <taxon>Roseihalotalea</taxon>
    </lineage>
</organism>
<dbReference type="AlphaFoldDB" id="A0AA49GQP7"/>
<dbReference type="Gene3D" id="3.60.21.10">
    <property type="match status" value="1"/>
</dbReference>
<name>A0AA49GQP7_9BACT</name>
<dbReference type="GO" id="GO:0016791">
    <property type="term" value="F:phosphatase activity"/>
    <property type="evidence" value="ECO:0007669"/>
    <property type="project" value="TreeGrafter"/>
</dbReference>
<dbReference type="SUPFAM" id="SSF56300">
    <property type="entry name" value="Metallo-dependent phosphatases"/>
    <property type="match status" value="1"/>
</dbReference>
<dbReference type="InterPro" id="IPR029052">
    <property type="entry name" value="Metallo-depent_PP-like"/>
</dbReference>
<accession>A0AA49GQP7</accession>
<proteinExistence type="predicted"/>
<dbReference type="PANTHER" id="PTHR42850">
    <property type="entry name" value="METALLOPHOSPHOESTERASE"/>
    <property type="match status" value="1"/>
</dbReference>
<dbReference type="GO" id="GO:0110154">
    <property type="term" value="P:RNA decapping"/>
    <property type="evidence" value="ECO:0007669"/>
    <property type="project" value="TreeGrafter"/>
</dbReference>
<dbReference type="GO" id="GO:0005737">
    <property type="term" value="C:cytoplasm"/>
    <property type="evidence" value="ECO:0007669"/>
    <property type="project" value="TreeGrafter"/>
</dbReference>
<dbReference type="CDD" id="cd00144">
    <property type="entry name" value="MPP_PPP_family"/>
    <property type="match status" value="1"/>
</dbReference>
<dbReference type="EMBL" id="CP120682">
    <property type="protein sequence ID" value="WKN36601.1"/>
    <property type="molecule type" value="Genomic_DNA"/>
</dbReference>
<protein>
    <submittedName>
        <fullName evidence="2">Metallophosphoesterase family protein</fullName>
    </submittedName>
</protein>
<feature type="domain" description="Calcineurin-like phosphoesterase" evidence="1">
    <location>
        <begin position="1"/>
        <end position="178"/>
    </location>
</feature>
<gene>
    <name evidence="2" type="ORF">K4G66_30015</name>
</gene>
<dbReference type="GO" id="GO:0008803">
    <property type="term" value="F:bis(5'-nucleosyl)-tetraphosphatase (symmetrical) activity"/>
    <property type="evidence" value="ECO:0007669"/>
    <property type="project" value="TreeGrafter"/>
</dbReference>
<sequence>MKHWVITDIHGCVKTFERLLEKVEFNRQDTLYLLGDYIDRGPDSKGVLDLILQLKKTRHNVHCLLGNHEIMMLHALNNPTSQEAYFWIHYNGGDTTLKSFNAEHPKEIDSEYIDFILKMAHYQEVDRYILVHAGLNLSIEDPFSDKDAMLWIRGDQKLNKKWLGERIILHGHTPQIKRRLETGVKQIEKHPIVGLDCGCVYPREGMNYLCALELQSHRLVFQKNIEDQTSVG</sequence>
<reference evidence="2" key="2">
    <citation type="journal article" date="2024" name="Antonie Van Leeuwenhoek">
        <title>Roseihalotalea indica gen. nov., sp. nov., a halophilic Bacteroidetes from mesopelagic Southwest Indian Ocean with higher carbohydrate metabolic potential.</title>
        <authorList>
            <person name="Chen B."/>
            <person name="Zhang M."/>
            <person name="Lin D."/>
            <person name="Ye J."/>
            <person name="Tang K."/>
        </authorList>
    </citation>
    <scope>NUCLEOTIDE SEQUENCE</scope>
    <source>
        <strain evidence="2">TK19036</strain>
    </source>
</reference>
<evidence type="ECO:0000259" key="1">
    <source>
        <dbReference type="Pfam" id="PF00149"/>
    </source>
</evidence>